<keyword evidence="1" id="KW-0732">Signal</keyword>
<dbReference type="EMBL" id="JADNRY010000496">
    <property type="protein sequence ID" value="KAF9047223.1"/>
    <property type="molecule type" value="Genomic_DNA"/>
</dbReference>
<dbReference type="AlphaFoldDB" id="A0A9P5P2N7"/>
<accession>A0A9P5P2N7</accession>
<protein>
    <submittedName>
        <fullName evidence="2">Uncharacterized protein</fullName>
    </submittedName>
</protein>
<evidence type="ECO:0000313" key="2">
    <source>
        <dbReference type="EMBL" id="KAF9047223.1"/>
    </source>
</evidence>
<organism evidence="2 3">
    <name type="scientific">Rhodocollybia butyracea</name>
    <dbReference type="NCBI Taxonomy" id="206335"/>
    <lineage>
        <taxon>Eukaryota</taxon>
        <taxon>Fungi</taxon>
        <taxon>Dikarya</taxon>
        <taxon>Basidiomycota</taxon>
        <taxon>Agaricomycotina</taxon>
        <taxon>Agaricomycetes</taxon>
        <taxon>Agaricomycetidae</taxon>
        <taxon>Agaricales</taxon>
        <taxon>Marasmiineae</taxon>
        <taxon>Omphalotaceae</taxon>
        <taxon>Rhodocollybia</taxon>
    </lineage>
</organism>
<comment type="caution">
    <text evidence="2">The sequence shown here is derived from an EMBL/GenBank/DDBJ whole genome shotgun (WGS) entry which is preliminary data.</text>
</comment>
<reference evidence="2" key="1">
    <citation type="submission" date="2020-11" db="EMBL/GenBank/DDBJ databases">
        <authorList>
            <consortium name="DOE Joint Genome Institute"/>
            <person name="Ahrendt S."/>
            <person name="Riley R."/>
            <person name="Andreopoulos W."/>
            <person name="Labutti K."/>
            <person name="Pangilinan J."/>
            <person name="Ruiz-Duenas F.J."/>
            <person name="Barrasa J.M."/>
            <person name="Sanchez-Garcia M."/>
            <person name="Camarero S."/>
            <person name="Miyauchi S."/>
            <person name="Serrano A."/>
            <person name="Linde D."/>
            <person name="Babiker R."/>
            <person name="Drula E."/>
            <person name="Ayuso-Fernandez I."/>
            <person name="Pacheco R."/>
            <person name="Padilla G."/>
            <person name="Ferreira P."/>
            <person name="Barriuso J."/>
            <person name="Kellner H."/>
            <person name="Castanera R."/>
            <person name="Alfaro M."/>
            <person name="Ramirez L."/>
            <person name="Pisabarro A.G."/>
            <person name="Kuo A."/>
            <person name="Tritt A."/>
            <person name="Lipzen A."/>
            <person name="He G."/>
            <person name="Yan M."/>
            <person name="Ng V."/>
            <person name="Cullen D."/>
            <person name="Martin F."/>
            <person name="Rosso M.-N."/>
            <person name="Henrissat B."/>
            <person name="Hibbett D."/>
            <person name="Martinez A.T."/>
            <person name="Grigoriev I.V."/>
        </authorList>
    </citation>
    <scope>NUCLEOTIDE SEQUENCE</scope>
    <source>
        <strain evidence="2">AH 40177</strain>
    </source>
</reference>
<feature type="chain" id="PRO_5040358546" evidence="1">
    <location>
        <begin position="22"/>
        <end position="115"/>
    </location>
</feature>
<proteinExistence type="predicted"/>
<keyword evidence="3" id="KW-1185">Reference proteome</keyword>
<feature type="signal peptide" evidence="1">
    <location>
        <begin position="1"/>
        <end position="21"/>
    </location>
</feature>
<dbReference type="Proteomes" id="UP000772434">
    <property type="component" value="Unassembled WGS sequence"/>
</dbReference>
<evidence type="ECO:0000256" key="1">
    <source>
        <dbReference type="SAM" id="SignalP"/>
    </source>
</evidence>
<gene>
    <name evidence="2" type="ORF">BDP27DRAFT_1373896</name>
</gene>
<evidence type="ECO:0000313" key="3">
    <source>
        <dbReference type="Proteomes" id="UP000772434"/>
    </source>
</evidence>
<name>A0A9P5P2N7_9AGAR</name>
<sequence length="115" mass="12666">MMLLMELACAWEFIVSGLSEAHERTPGNPSSFLNRDTISLKIQLFEDIACPAKLLIQDLNVGAQYPRGSEYGVAIWTTSVLMVHVDAQSTTIPGSTFKAERTLGQWDGRSLTSAY</sequence>